<feature type="region of interest" description="Disordered" evidence="1">
    <location>
        <begin position="1"/>
        <end position="52"/>
    </location>
</feature>
<reference evidence="2 3" key="1">
    <citation type="submission" date="2018-11" db="EMBL/GenBank/DDBJ databases">
        <authorList>
            <consortium name="Pathogen Informatics"/>
        </authorList>
    </citation>
    <scope>NUCLEOTIDE SEQUENCE [LARGE SCALE GENOMIC DNA]</scope>
</reference>
<evidence type="ECO:0000256" key="1">
    <source>
        <dbReference type="SAM" id="MobiDB-lite"/>
    </source>
</evidence>
<keyword evidence="3" id="KW-1185">Reference proteome</keyword>
<evidence type="ECO:0000313" key="3">
    <source>
        <dbReference type="Proteomes" id="UP000281553"/>
    </source>
</evidence>
<dbReference type="Proteomes" id="UP000281553">
    <property type="component" value="Unassembled WGS sequence"/>
</dbReference>
<feature type="compositionally biased region" description="Polar residues" evidence="1">
    <location>
        <begin position="39"/>
        <end position="50"/>
    </location>
</feature>
<protein>
    <submittedName>
        <fullName evidence="2">Uncharacterized protein</fullName>
    </submittedName>
</protein>
<sequence length="68" mass="7531">MTDGMEKKEMAAESQIEAHTEVTSSSPDAAPPPKLPPNETLSTATDSEQPFSEKVSRFCYLRIVEFNK</sequence>
<name>A0A3P7RS01_DIBLA</name>
<feature type="compositionally biased region" description="Basic and acidic residues" evidence="1">
    <location>
        <begin position="1"/>
        <end position="20"/>
    </location>
</feature>
<evidence type="ECO:0000313" key="2">
    <source>
        <dbReference type="EMBL" id="VDN43619.1"/>
    </source>
</evidence>
<dbReference type="AlphaFoldDB" id="A0A3P7RS01"/>
<proteinExistence type="predicted"/>
<organism evidence="2 3">
    <name type="scientific">Dibothriocephalus latus</name>
    <name type="common">Fish tapeworm</name>
    <name type="synonym">Diphyllobothrium latum</name>
    <dbReference type="NCBI Taxonomy" id="60516"/>
    <lineage>
        <taxon>Eukaryota</taxon>
        <taxon>Metazoa</taxon>
        <taxon>Spiralia</taxon>
        <taxon>Lophotrochozoa</taxon>
        <taxon>Platyhelminthes</taxon>
        <taxon>Cestoda</taxon>
        <taxon>Eucestoda</taxon>
        <taxon>Diphyllobothriidea</taxon>
        <taxon>Diphyllobothriidae</taxon>
        <taxon>Dibothriocephalus</taxon>
    </lineage>
</organism>
<accession>A0A3P7RS01</accession>
<dbReference type="EMBL" id="UYRU01108562">
    <property type="protein sequence ID" value="VDN43619.1"/>
    <property type="molecule type" value="Genomic_DNA"/>
</dbReference>
<gene>
    <name evidence="2" type="ORF">DILT_LOCUS19138</name>
</gene>